<dbReference type="AlphaFoldDB" id="A0AAV4NS62"/>
<dbReference type="InterPro" id="IPR001254">
    <property type="entry name" value="Trypsin_dom"/>
</dbReference>
<dbReference type="PROSITE" id="PS50240">
    <property type="entry name" value="TRYPSIN_DOM"/>
    <property type="match status" value="1"/>
</dbReference>
<dbReference type="Proteomes" id="UP001054837">
    <property type="component" value="Unassembled WGS sequence"/>
</dbReference>
<feature type="non-terminal residue" evidence="3">
    <location>
        <position position="1"/>
    </location>
</feature>
<reference evidence="3 4" key="1">
    <citation type="submission" date="2021-06" db="EMBL/GenBank/DDBJ databases">
        <title>Caerostris darwini draft genome.</title>
        <authorList>
            <person name="Kono N."/>
            <person name="Arakawa K."/>
        </authorList>
    </citation>
    <scope>NUCLEOTIDE SEQUENCE [LARGE SCALE GENOMIC DNA]</scope>
</reference>
<keyword evidence="1" id="KW-1015">Disulfide bond</keyword>
<dbReference type="EMBL" id="BPLQ01001967">
    <property type="protein sequence ID" value="GIX87120.1"/>
    <property type="molecule type" value="Genomic_DNA"/>
</dbReference>
<sequence length="126" mass="14574">FSNSVPRFLQFVPVSIINNKVCETWHRKQGINIRIHDEMMCAGYEYGGKDACQMMIYNLITVKKVNRVNKLGVIRWWTFDDGRRNVWYLIGIVSAGYSCAKQYQPGIYHKVSAQPTRCPPPCTELN</sequence>
<dbReference type="SUPFAM" id="SSF50494">
    <property type="entry name" value="Trypsin-like serine proteases"/>
    <property type="match status" value="1"/>
</dbReference>
<keyword evidence="4" id="KW-1185">Reference proteome</keyword>
<gene>
    <name evidence="3" type="ORF">CDAR_555751</name>
</gene>
<name>A0AAV4NS62_9ARAC</name>
<dbReference type="Pfam" id="PF00089">
    <property type="entry name" value="Trypsin"/>
    <property type="match status" value="1"/>
</dbReference>
<evidence type="ECO:0000313" key="4">
    <source>
        <dbReference type="Proteomes" id="UP001054837"/>
    </source>
</evidence>
<dbReference type="InterPro" id="IPR043504">
    <property type="entry name" value="Peptidase_S1_PA_chymotrypsin"/>
</dbReference>
<protein>
    <recommendedName>
        <fullName evidence="2">Peptidase S1 domain-containing protein</fullName>
    </recommendedName>
</protein>
<comment type="caution">
    <text evidence="3">The sequence shown here is derived from an EMBL/GenBank/DDBJ whole genome shotgun (WGS) entry which is preliminary data.</text>
</comment>
<dbReference type="Gene3D" id="2.40.10.10">
    <property type="entry name" value="Trypsin-like serine proteases"/>
    <property type="match status" value="2"/>
</dbReference>
<evidence type="ECO:0000313" key="3">
    <source>
        <dbReference type="EMBL" id="GIX87120.1"/>
    </source>
</evidence>
<evidence type="ECO:0000259" key="2">
    <source>
        <dbReference type="PROSITE" id="PS50240"/>
    </source>
</evidence>
<dbReference type="PANTHER" id="PTHR24253">
    <property type="entry name" value="TRANSMEMBRANE PROTEASE SERINE"/>
    <property type="match status" value="1"/>
</dbReference>
<dbReference type="GO" id="GO:0004252">
    <property type="term" value="F:serine-type endopeptidase activity"/>
    <property type="evidence" value="ECO:0007669"/>
    <property type="project" value="InterPro"/>
</dbReference>
<feature type="domain" description="Peptidase S1" evidence="2">
    <location>
        <begin position="1"/>
        <end position="126"/>
    </location>
</feature>
<organism evidence="3 4">
    <name type="scientific">Caerostris darwini</name>
    <dbReference type="NCBI Taxonomy" id="1538125"/>
    <lineage>
        <taxon>Eukaryota</taxon>
        <taxon>Metazoa</taxon>
        <taxon>Ecdysozoa</taxon>
        <taxon>Arthropoda</taxon>
        <taxon>Chelicerata</taxon>
        <taxon>Arachnida</taxon>
        <taxon>Araneae</taxon>
        <taxon>Araneomorphae</taxon>
        <taxon>Entelegynae</taxon>
        <taxon>Araneoidea</taxon>
        <taxon>Araneidae</taxon>
        <taxon>Caerostris</taxon>
    </lineage>
</organism>
<proteinExistence type="predicted"/>
<dbReference type="PANTHER" id="PTHR24253:SF46">
    <property type="entry name" value="SERINE PROTEASE P83"/>
    <property type="match status" value="1"/>
</dbReference>
<dbReference type="GO" id="GO:0006508">
    <property type="term" value="P:proteolysis"/>
    <property type="evidence" value="ECO:0007669"/>
    <property type="project" value="InterPro"/>
</dbReference>
<evidence type="ECO:0000256" key="1">
    <source>
        <dbReference type="ARBA" id="ARBA00023157"/>
    </source>
</evidence>
<dbReference type="InterPro" id="IPR009003">
    <property type="entry name" value="Peptidase_S1_PA"/>
</dbReference>
<accession>A0AAV4NS62</accession>